<dbReference type="InterPro" id="IPR000834">
    <property type="entry name" value="Peptidase_M14"/>
</dbReference>
<comment type="cofactor">
    <cofactor evidence="1">
        <name>Zn(2+)</name>
        <dbReference type="ChEBI" id="CHEBI:29105"/>
    </cofactor>
</comment>
<evidence type="ECO:0000256" key="3">
    <source>
        <dbReference type="PROSITE-ProRule" id="PRU01379"/>
    </source>
</evidence>
<organism evidence="6 7">
    <name type="scientific">Roseateles depolymerans</name>
    <dbReference type="NCBI Taxonomy" id="76731"/>
    <lineage>
        <taxon>Bacteria</taxon>
        <taxon>Pseudomonadati</taxon>
        <taxon>Pseudomonadota</taxon>
        <taxon>Betaproteobacteria</taxon>
        <taxon>Burkholderiales</taxon>
        <taxon>Sphaerotilaceae</taxon>
        <taxon>Roseateles</taxon>
    </lineage>
</organism>
<feature type="chain" id="PRO_5016033869" evidence="4">
    <location>
        <begin position="21"/>
        <end position="586"/>
    </location>
</feature>
<accession>A0A2W5DE09</accession>
<evidence type="ECO:0000313" key="7">
    <source>
        <dbReference type="Proteomes" id="UP000249633"/>
    </source>
</evidence>
<proteinExistence type="inferred from homology"/>
<dbReference type="GO" id="GO:0006508">
    <property type="term" value="P:proteolysis"/>
    <property type="evidence" value="ECO:0007669"/>
    <property type="project" value="InterPro"/>
</dbReference>
<evidence type="ECO:0000259" key="5">
    <source>
        <dbReference type="PROSITE" id="PS52035"/>
    </source>
</evidence>
<dbReference type="PANTHER" id="PTHR11705:SF145">
    <property type="entry name" value="PEPTIDASE M14 CARBOXYPEPTIDASE A DOMAIN-CONTAINING PROTEIN"/>
    <property type="match status" value="1"/>
</dbReference>
<dbReference type="PROSITE" id="PS52035">
    <property type="entry name" value="PEPTIDASE_M14"/>
    <property type="match status" value="1"/>
</dbReference>
<feature type="active site" description="Proton donor/acceptor" evidence="3">
    <location>
        <position position="292"/>
    </location>
</feature>
<dbReference type="GO" id="GO:0005615">
    <property type="term" value="C:extracellular space"/>
    <property type="evidence" value="ECO:0007669"/>
    <property type="project" value="TreeGrafter"/>
</dbReference>
<feature type="domain" description="Peptidase M14" evidence="5">
    <location>
        <begin position="37"/>
        <end position="317"/>
    </location>
</feature>
<dbReference type="Pfam" id="PF00246">
    <property type="entry name" value="Peptidase_M14"/>
    <property type="match status" value="1"/>
</dbReference>
<dbReference type="GO" id="GO:0004181">
    <property type="term" value="F:metallocarboxypeptidase activity"/>
    <property type="evidence" value="ECO:0007669"/>
    <property type="project" value="InterPro"/>
</dbReference>
<comment type="caution">
    <text evidence="6">The sequence shown here is derived from an EMBL/GenBank/DDBJ whole genome shotgun (WGS) entry which is preliminary data.</text>
</comment>
<comment type="similarity">
    <text evidence="2 3">Belongs to the peptidase M14 family.</text>
</comment>
<evidence type="ECO:0000313" key="6">
    <source>
        <dbReference type="EMBL" id="PZP30141.1"/>
    </source>
</evidence>
<dbReference type="GO" id="GO:0008270">
    <property type="term" value="F:zinc ion binding"/>
    <property type="evidence" value="ECO:0007669"/>
    <property type="project" value="InterPro"/>
</dbReference>
<protein>
    <submittedName>
        <fullName evidence="6">Peptidase M14</fullName>
    </submittedName>
</protein>
<dbReference type="Gene3D" id="3.40.630.10">
    <property type="entry name" value="Zn peptidases"/>
    <property type="match status" value="1"/>
</dbReference>
<reference evidence="6 7" key="1">
    <citation type="submission" date="2017-08" db="EMBL/GenBank/DDBJ databases">
        <title>Infants hospitalized years apart are colonized by the same room-sourced microbial strains.</title>
        <authorList>
            <person name="Brooks B."/>
            <person name="Olm M.R."/>
            <person name="Firek B.A."/>
            <person name="Baker R."/>
            <person name="Thomas B.C."/>
            <person name="Morowitz M.J."/>
            <person name="Banfield J.F."/>
        </authorList>
    </citation>
    <scope>NUCLEOTIDE SEQUENCE [LARGE SCALE GENOMIC DNA]</scope>
    <source>
        <strain evidence="6">S2_012_000_R2_81</strain>
    </source>
</reference>
<gene>
    <name evidence="6" type="ORF">DI603_15380</name>
</gene>
<evidence type="ECO:0000256" key="2">
    <source>
        <dbReference type="ARBA" id="ARBA00005988"/>
    </source>
</evidence>
<keyword evidence="4" id="KW-0732">Signal</keyword>
<dbReference type="AlphaFoldDB" id="A0A2W5DE09"/>
<sequence>MLKHSLIALALAGVQGLSLAAPAPDLTTLAERSGLRQTGRYDEVERLCHDFARAYPRAVRCFAFGRTPQGRTMWALAASQSGALTPEAARRAGLPVTLVQGGIHAGEIEGKDATFIALREQLKKPGALKRQVLLFVPVFNVDGHERFGAWNRPNQRGPEQMGWRVTAQNLNLNRDYMKADAPEMQAMLGLVREWDPLVAVDLHTTDGAQFQHDIAVMVEPVQSGDAALRTAGRAWRDGVAAALTAQGGLPLTFYPAFVQGDNPASGIVDTVSPPRFSSGYFVLRNRLGMLVETHSWRDYPHRVTQTRQAVDAVLGLVAEHGKTWLQLAHEADARAAQLTELPLTWRTLDDARTINFLGYAYTRTPSDISGAIMTRYDESRPEVWKIPLRDRIVPGLVRRAPRAGYVVPAEYAEAVAAKLSVHGVRFERLKAGADALAVQAFRATQVKLGTHSVEGHQMAEISGTWGDETRAVPAGSLFVPIAQPLARLVMNLLEPDAPDSLAAWGGFANAFEGKEYMEPYVAEQVAREQLAASPALREEFAARLQSDPAFAASARQRLDFFYRRSPSWDERYLLYPVLRLDQRPAP</sequence>
<evidence type="ECO:0000256" key="4">
    <source>
        <dbReference type="SAM" id="SignalP"/>
    </source>
</evidence>
<dbReference type="EMBL" id="QFOD01000015">
    <property type="protein sequence ID" value="PZP30141.1"/>
    <property type="molecule type" value="Genomic_DNA"/>
</dbReference>
<name>A0A2W5DE09_9BURK</name>
<dbReference type="CDD" id="cd06241">
    <property type="entry name" value="M14-like"/>
    <property type="match status" value="1"/>
</dbReference>
<feature type="signal peptide" evidence="4">
    <location>
        <begin position="1"/>
        <end position="20"/>
    </location>
</feature>
<dbReference type="SUPFAM" id="SSF53187">
    <property type="entry name" value="Zn-dependent exopeptidases"/>
    <property type="match status" value="1"/>
</dbReference>
<dbReference type="Proteomes" id="UP000249633">
    <property type="component" value="Unassembled WGS sequence"/>
</dbReference>
<evidence type="ECO:0000256" key="1">
    <source>
        <dbReference type="ARBA" id="ARBA00001947"/>
    </source>
</evidence>
<dbReference type="PANTHER" id="PTHR11705">
    <property type="entry name" value="PROTEASE FAMILY M14 CARBOXYPEPTIDASE A,B"/>
    <property type="match status" value="1"/>
</dbReference>